<comment type="caution">
    <text evidence="3">The sequence shown here is derived from an EMBL/GenBank/DDBJ whole genome shotgun (WGS) entry which is preliminary data.</text>
</comment>
<accession>A0A7V8MZB8</accession>
<dbReference type="GO" id="GO:0008800">
    <property type="term" value="F:beta-lactamase activity"/>
    <property type="evidence" value="ECO:0007669"/>
    <property type="project" value="InterPro"/>
</dbReference>
<dbReference type="GeneID" id="303193965"/>
<dbReference type="InterPro" id="IPR006637">
    <property type="entry name" value="ChW"/>
</dbReference>
<name>A0A7V8MZB8_9LACT</name>
<dbReference type="Pfam" id="PF13354">
    <property type="entry name" value="Beta-lactamase2"/>
    <property type="match status" value="2"/>
</dbReference>
<proteinExistence type="predicted"/>
<evidence type="ECO:0000313" key="3">
    <source>
        <dbReference type="EMBL" id="MBA0015623.1"/>
    </source>
</evidence>
<reference evidence="3 4" key="1">
    <citation type="submission" date="2020-07" db="EMBL/GenBank/DDBJ databases">
        <authorList>
            <person name="Hilgarth M."/>
            <person name="Werum V."/>
            <person name="Vogel R.F."/>
        </authorList>
    </citation>
    <scope>NUCLEOTIDE SEQUENCE [LARGE SCALE GENOMIC DNA]</scope>
    <source>
        <strain evidence="3 4">DSM 28961</strain>
    </source>
</reference>
<keyword evidence="3" id="KW-0378">Hydrolase</keyword>
<evidence type="ECO:0000259" key="2">
    <source>
        <dbReference type="SMART" id="SM00635"/>
    </source>
</evidence>
<dbReference type="SUPFAM" id="SSF49373">
    <property type="entry name" value="Invasin/intimin cell-adhesion fragments"/>
    <property type="match status" value="1"/>
</dbReference>
<feature type="compositionally biased region" description="Low complexity" evidence="1">
    <location>
        <begin position="70"/>
        <end position="79"/>
    </location>
</feature>
<dbReference type="Gene3D" id="3.40.710.10">
    <property type="entry name" value="DD-peptidase/beta-lactamase superfamily"/>
    <property type="match status" value="1"/>
</dbReference>
<dbReference type="Pfam" id="PF02368">
    <property type="entry name" value="Big_2"/>
    <property type="match status" value="1"/>
</dbReference>
<feature type="compositionally biased region" description="Low complexity" evidence="1">
    <location>
        <begin position="44"/>
        <end position="57"/>
    </location>
</feature>
<dbReference type="InterPro" id="IPR008964">
    <property type="entry name" value="Invasin/intimin_cell_adhesion"/>
</dbReference>
<dbReference type="GO" id="GO:0030655">
    <property type="term" value="P:beta-lactam antibiotic catabolic process"/>
    <property type="evidence" value="ECO:0007669"/>
    <property type="project" value="InterPro"/>
</dbReference>
<dbReference type="SUPFAM" id="SSF56601">
    <property type="entry name" value="beta-lactamase/transpeptidase-like"/>
    <property type="match status" value="1"/>
</dbReference>
<feature type="domain" description="BIG2" evidence="2">
    <location>
        <begin position="85"/>
        <end position="161"/>
    </location>
</feature>
<dbReference type="Pfam" id="PF07538">
    <property type="entry name" value="ChW"/>
    <property type="match status" value="6"/>
</dbReference>
<sequence>MRGLAKFIIGLTLLMSIFAVYTGITLADENDRSSETIDKSEIKSTQTSSTTQATSTTHESKSLAENVAPSQQVEEQTSTTTKEVIATKITATSEKEKIAVGQITQLTVSVAPVDAPQIVTYQSSNPKVATVDGTGQVTGIALGKAQIIVTSQDGKVSTEITIEVVETSVTYQTHVQSIGWQNWVKNGAMSGTQGRSLRLEGIKIKLENATYSGEIIYQTHIQNIGWQAEQKDGVLSGTTGQSKRMEGIRIYLTDELAAHYDIYYRAHIQEIGWLSWAKNGQESGSQGLSARLEGIEIQLVPKNTKNFDTKRTFVNGSNTKFSYQVHGQNYGWQSPKVSGQIAGTTGQSKRIEAIRASIRDTNLQGNVSYRAHVQGIGWQNTVYNDAISGTVGQSRRLEALRISINGEISRFYDVYYRGHVEGKGWLAWTKNDGIIGSTGASKRLEAIEVRLVHKNGAAPSISGKSSVGAADYSNQKILPIFNSNNNIMSAGYYNLSTGDTILKNGDALVTSASTYKLFIALYVFNLMDTGKANWNTGWPGGTFRSGFYDMIINSGNNFSEWVKINYGSGNIDKFLKSKGYAGIFNNPDHATTSAKDLVNILKYYYNNSRNGNVAYLIDLMRNQIYRTGIPRGTGQAVADKVGFLWDIRNDAGIVYARQPYILVITTKNQYNFDLISDISRKIQMAQ</sequence>
<evidence type="ECO:0000313" key="4">
    <source>
        <dbReference type="Proteomes" id="UP000530186"/>
    </source>
</evidence>
<gene>
    <name evidence="3" type="ORF">HZR21_00395</name>
</gene>
<feature type="compositionally biased region" description="Basic and acidic residues" evidence="1">
    <location>
        <begin position="32"/>
        <end position="42"/>
    </location>
</feature>
<dbReference type="InterPro" id="IPR003343">
    <property type="entry name" value="Big_2"/>
</dbReference>
<dbReference type="Proteomes" id="UP000530186">
    <property type="component" value="Unassembled WGS sequence"/>
</dbReference>
<organism evidence="3 4">
    <name type="scientific">Pseudolactococcus laudensis</name>
    <dbReference type="NCBI Taxonomy" id="1494461"/>
    <lineage>
        <taxon>Bacteria</taxon>
        <taxon>Bacillati</taxon>
        <taxon>Bacillota</taxon>
        <taxon>Bacilli</taxon>
        <taxon>Lactobacillales</taxon>
        <taxon>Streptococcaceae</taxon>
        <taxon>Pseudolactococcus</taxon>
    </lineage>
</organism>
<keyword evidence="4" id="KW-1185">Reference proteome</keyword>
<dbReference type="InterPro" id="IPR012338">
    <property type="entry name" value="Beta-lactam/transpept-like"/>
</dbReference>
<dbReference type="SMART" id="SM00728">
    <property type="entry name" value="ChW"/>
    <property type="match status" value="6"/>
</dbReference>
<dbReference type="Gene3D" id="2.60.40.1080">
    <property type="match status" value="1"/>
</dbReference>
<dbReference type="RefSeq" id="WP_180745465.1">
    <property type="nucleotide sequence ID" value="NZ_JACBNY010000001.1"/>
</dbReference>
<evidence type="ECO:0000256" key="1">
    <source>
        <dbReference type="SAM" id="MobiDB-lite"/>
    </source>
</evidence>
<dbReference type="EMBL" id="JACBNY010000001">
    <property type="protein sequence ID" value="MBA0015623.1"/>
    <property type="molecule type" value="Genomic_DNA"/>
</dbReference>
<protein>
    <submittedName>
        <fullName evidence="3">Serine hydrolase</fullName>
    </submittedName>
</protein>
<dbReference type="SMART" id="SM00635">
    <property type="entry name" value="BID_2"/>
    <property type="match status" value="1"/>
</dbReference>
<dbReference type="InterPro" id="IPR045155">
    <property type="entry name" value="Beta-lactam_cat"/>
</dbReference>
<dbReference type="AlphaFoldDB" id="A0A7V8MZB8"/>
<feature type="region of interest" description="Disordered" evidence="1">
    <location>
        <begin position="32"/>
        <end position="79"/>
    </location>
</feature>